<organism evidence="2">
    <name type="scientific">Auxenochlorella protothecoides</name>
    <name type="common">Green microalga</name>
    <name type="synonym">Chlorella protothecoides</name>
    <dbReference type="NCBI Taxonomy" id="3075"/>
    <lineage>
        <taxon>Eukaryota</taxon>
        <taxon>Viridiplantae</taxon>
        <taxon>Chlorophyta</taxon>
        <taxon>core chlorophytes</taxon>
        <taxon>Trebouxiophyceae</taxon>
        <taxon>Chlorellales</taxon>
        <taxon>Chlorellaceae</taxon>
        <taxon>Auxenochlorella</taxon>
    </lineage>
</organism>
<feature type="compositionally biased region" description="Low complexity" evidence="1">
    <location>
        <begin position="32"/>
        <end position="43"/>
    </location>
</feature>
<name>A0A1D2AGN4_AUXPR</name>
<dbReference type="PANTHER" id="PTHR33828">
    <property type="entry name" value="OS05G0596200 PROTEIN"/>
    <property type="match status" value="1"/>
</dbReference>
<dbReference type="PANTHER" id="PTHR33828:SF2">
    <property type="entry name" value="NUCLEOLIN"/>
    <property type="match status" value="1"/>
</dbReference>
<gene>
    <name evidence="2" type="ORF">g.16563</name>
</gene>
<feature type="compositionally biased region" description="Basic and acidic residues" evidence="1">
    <location>
        <begin position="71"/>
        <end position="89"/>
    </location>
</feature>
<feature type="compositionally biased region" description="Polar residues" evidence="1">
    <location>
        <begin position="96"/>
        <end position="108"/>
    </location>
</feature>
<evidence type="ECO:0000313" key="2">
    <source>
        <dbReference type="EMBL" id="JAT78308.1"/>
    </source>
</evidence>
<feature type="compositionally biased region" description="Acidic residues" evidence="1">
    <location>
        <begin position="223"/>
        <end position="233"/>
    </location>
</feature>
<protein>
    <submittedName>
        <fullName evidence="2">Uncharacterized protein</fullName>
    </submittedName>
</protein>
<dbReference type="EMBL" id="GDKF01000314">
    <property type="protein sequence ID" value="JAT78308.1"/>
    <property type="molecule type" value="Transcribed_RNA"/>
</dbReference>
<accession>A0A1D2AGN4</accession>
<proteinExistence type="predicted"/>
<sequence length="309" mass="32682">MSPMLDSSSDDDVPLAQKKAALLGPTVEKHAPVPAQAAATATVISQVKPDPSPVKKPAPAPETKTVPPKATPKEPAKVKKEQGPLKKETIPAASNGKPTASQISSSPSKIRVKKEYGLPGQTRDTPDEADPLRKFYTSLLVQRPASDMARKWCVMHGLLSEAEAAAYVDEVAAKKLAARPPSRQAAGSASPAPKRAASGQAPKRKSMGSAKTAPGAKHKKEEEDVEWSDDGSEQEVLPSKQRRGGVPRPPKPPAGSDSDDDIILARRPTRPAPAPRKPKASTRDVAFQDGGLGEESPSDDDVPLLARKR</sequence>
<feature type="region of interest" description="Disordered" evidence="1">
    <location>
        <begin position="176"/>
        <end position="309"/>
    </location>
</feature>
<feature type="region of interest" description="Disordered" evidence="1">
    <location>
        <begin position="27"/>
        <end position="131"/>
    </location>
</feature>
<dbReference type="AlphaFoldDB" id="A0A1D2AGN4"/>
<feature type="compositionally biased region" description="Pro residues" evidence="1">
    <location>
        <begin position="50"/>
        <end position="60"/>
    </location>
</feature>
<reference evidence="2" key="1">
    <citation type="submission" date="2015-08" db="EMBL/GenBank/DDBJ databases">
        <authorList>
            <person name="Babu N.S."/>
            <person name="Beckwith C.J."/>
            <person name="Beseler K.G."/>
            <person name="Brison A."/>
            <person name="Carone J.V."/>
            <person name="Caskin T.P."/>
            <person name="Diamond M."/>
            <person name="Durham M.E."/>
            <person name="Foxe J.M."/>
            <person name="Go M."/>
            <person name="Henderson B.A."/>
            <person name="Jones I.B."/>
            <person name="McGettigan J.A."/>
            <person name="Micheletti S.J."/>
            <person name="Nasrallah M.E."/>
            <person name="Ortiz D."/>
            <person name="Piller C.R."/>
            <person name="Privatt S.R."/>
            <person name="Schneider S.L."/>
            <person name="Sharp S."/>
            <person name="Smith T.C."/>
            <person name="Stanton J.D."/>
            <person name="Ullery H.E."/>
            <person name="Wilson R.J."/>
            <person name="Serrano M.G."/>
            <person name="Buck G."/>
            <person name="Lee V."/>
            <person name="Wang Y."/>
            <person name="Carvalho R."/>
            <person name="Voegtly L."/>
            <person name="Shi R."/>
            <person name="Duckworth R."/>
            <person name="Johnson A."/>
            <person name="Loviza R."/>
            <person name="Walstead R."/>
            <person name="Shah Z."/>
            <person name="Kiflezghi M."/>
            <person name="Wade K."/>
            <person name="Ball S.L."/>
            <person name="Bradley K.W."/>
            <person name="Asai D.J."/>
            <person name="Bowman C.A."/>
            <person name="Russell D.A."/>
            <person name="Pope W.H."/>
            <person name="Jacobs-Sera D."/>
            <person name="Hendrix R.W."/>
            <person name="Hatfull G.F."/>
        </authorList>
    </citation>
    <scope>NUCLEOTIDE SEQUENCE</scope>
</reference>
<evidence type="ECO:0000256" key="1">
    <source>
        <dbReference type="SAM" id="MobiDB-lite"/>
    </source>
</evidence>